<proteinExistence type="predicted"/>
<dbReference type="OrthoDB" id="1745344at2759"/>
<dbReference type="AlphaFoldDB" id="A0A7J9MI28"/>
<protein>
    <submittedName>
        <fullName evidence="2">Uncharacterized protein</fullName>
    </submittedName>
</protein>
<keyword evidence="1" id="KW-0472">Membrane</keyword>
<keyword evidence="1" id="KW-0812">Transmembrane</keyword>
<evidence type="ECO:0000313" key="2">
    <source>
        <dbReference type="EMBL" id="MBA0870630.1"/>
    </source>
</evidence>
<evidence type="ECO:0000313" key="3">
    <source>
        <dbReference type="Proteomes" id="UP000593576"/>
    </source>
</evidence>
<dbReference type="EMBL" id="JABFAF010000011">
    <property type="protein sequence ID" value="MBA0870630.1"/>
    <property type="molecule type" value="Genomic_DNA"/>
</dbReference>
<sequence>MSINANVVVQQQFSANSSGTLSRMTRSLILTLKLRMCRPDHTIKALFLVLGVLMCLPICPLLECLVLMLVLHILLRIIAAYHLSAILILQTLMPCLITMVICLLVLLAHQVQVLL</sequence>
<reference evidence="2 3" key="1">
    <citation type="journal article" date="2019" name="Genome Biol. Evol.">
        <title>Insights into the evolution of the New World diploid cottons (Gossypium, subgenus Houzingenia) based on genome sequencing.</title>
        <authorList>
            <person name="Grover C.E."/>
            <person name="Arick M.A. 2nd"/>
            <person name="Thrash A."/>
            <person name="Conover J.L."/>
            <person name="Sanders W.S."/>
            <person name="Peterson D.G."/>
            <person name="Frelichowski J.E."/>
            <person name="Scheffler J.A."/>
            <person name="Scheffler B.E."/>
            <person name="Wendel J.F."/>
        </authorList>
    </citation>
    <scope>NUCLEOTIDE SEQUENCE [LARGE SCALE GENOMIC DNA]</scope>
    <source>
        <strain evidence="2">1</strain>
        <tissue evidence="2">Leaf</tissue>
    </source>
</reference>
<name>A0A7J9MI28_GOSSC</name>
<keyword evidence="1" id="KW-1133">Transmembrane helix</keyword>
<feature type="non-terminal residue" evidence="2">
    <location>
        <position position="1"/>
    </location>
</feature>
<comment type="caution">
    <text evidence="2">The sequence shown here is derived from an EMBL/GenBank/DDBJ whole genome shotgun (WGS) entry which is preliminary data.</text>
</comment>
<feature type="transmembrane region" description="Helical" evidence="1">
    <location>
        <begin position="45"/>
        <end position="75"/>
    </location>
</feature>
<accession>A0A7J9MI28</accession>
<evidence type="ECO:0000256" key="1">
    <source>
        <dbReference type="SAM" id="Phobius"/>
    </source>
</evidence>
<feature type="transmembrane region" description="Helical" evidence="1">
    <location>
        <begin position="81"/>
        <end position="108"/>
    </location>
</feature>
<keyword evidence="3" id="KW-1185">Reference proteome</keyword>
<dbReference type="Proteomes" id="UP000593576">
    <property type="component" value="Unassembled WGS sequence"/>
</dbReference>
<gene>
    <name evidence="2" type="ORF">Goshw_015095</name>
</gene>
<organism evidence="2 3">
    <name type="scientific">Gossypium schwendimanii</name>
    <name type="common">Cotton</name>
    <dbReference type="NCBI Taxonomy" id="34291"/>
    <lineage>
        <taxon>Eukaryota</taxon>
        <taxon>Viridiplantae</taxon>
        <taxon>Streptophyta</taxon>
        <taxon>Embryophyta</taxon>
        <taxon>Tracheophyta</taxon>
        <taxon>Spermatophyta</taxon>
        <taxon>Magnoliopsida</taxon>
        <taxon>eudicotyledons</taxon>
        <taxon>Gunneridae</taxon>
        <taxon>Pentapetalae</taxon>
        <taxon>rosids</taxon>
        <taxon>malvids</taxon>
        <taxon>Malvales</taxon>
        <taxon>Malvaceae</taxon>
        <taxon>Malvoideae</taxon>
        <taxon>Gossypium</taxon>
    </lineage>
</organism>